<proteinExistence type="predicted"/>
<feature type="compositionally biased region" description="Basic and acidic residues" evidence="1">
    <location>
        <begin position="146"/>
        <end position="160"/>
    </location>
</feature>
<feature type="compositionally biased region" description="Polar residues" evidence="1">
    <location>
        <begin position="173"/>
        <end position="198"/>
    </location>
</feature>
<accession>A0A2S6C343</accession>
<dbReference type="EMBL" id="PNEN01000570">
    <property type="protein sequence ID" value="PPJ54137.1"/>
    <property type="molecule type" value="Genomic_DNA"/>
</dbReference>
<gene>
    <name evidence="2" type="ORF">CBER1_01070</name>
</gene>
<feature type="compositionally biased region" description="Basic and acidic residues" evidence="1">
    <location>
        <begin position="125"/>
        <end position="134"/>
    </location>
</feature>
<evidence type="ECO:0000313" key="2">
    <source>
        <dbReference type="EMBL" id="PPJ54137.1"/>
    </source>
</evidence>
<feature type="region of interest" description="Disordered" evidence="1">
    <location>
        <begin position="124"/>
        <end position="198"/>
    </location>
</feature>
<dbReference type="AlphaFoldDB" id="A0A2S6C343"/>
<keyword evidence="3" id="KW-1185">Reference proteome</keyword>
<dbReference type="Proteomes" id="UP000237631">
    <property type="component" value="Unassembled WGS sequence"/>
</dbReference>
<evidence type="ECO:0000313" key="3">
    <source>
        <dbReference type="Proteomes" id="UP000237631"/>
    </source>
</evidence>
<name>A0A2S6C343_9PEZI</name>
<comment type="caution">
    <text evidence="2">The sequence shown here is derived from an EMBL/GenBank/DDBJ whole genome shotgun (WGS) entry which is preliminary data.</text>
</comment>
<protein>
    <submittedName>
        <fullName evidence="2">Uncharacterized protein</fullName>
    </submittedName>
</protein>
<reference evidence="3" key="1">
    <citation type="journal article" date="2017" name="bioRxiv">
        <title>Conservation of a gene cluster reveals novel cercosporin biosynthetic mechanisms and extends production to the genus Colletotrichum.</title>
        <authorList>
            <person name="de Jonge R."/>
            <person name="Ebert M.K."/>
            <person name="Huitt-Roehl C.R."/>
            <person name="Pal P."/>
            <person name="Suttle J.C."/>
            <person name="Spanner R.E."/>
            <person name="Neubauer J.D."/>
            <person name="Jurick W.M.II."/>
            <person name="Stott K.A."/>
            <person name="Secor G.A."/>
            <person name="Thomma B.P.H.J."/>
            <person name="Van de Peer Y."/>
            <person name="Townsend C.A."/>
            <person name="Bolton M.D."/>
        </authorList>
    </citation>
    <scope>NUCLEOTIDE SEQUENCE [LARGE SCALE GENOMIC DNA]</scope>
    <source>
        <strain evidence="3">CBS538.71</strain>
    </source>
</reference>
<evidence type="ECO:0000256" key="1">
    <source>
        <dbReference type="SAM" id="MobiDB-lite"/>
    </source>
</evidence>
<organism evidence="2 3">
    <name type="scientific">Cercospora berteroae</name>
    <dbReference type="NCBI Taxonomy" id="357750"/>
    <lineage>
        <taxon>Eukaryota</taxon>
        <taxon>Fungi</taxon>
        <taxon>Dikarya</taxon>
        <taxon>Ascomycota</taxon>
        <taxon>Pezizomycotina</taxon>
        <taxon>Dothideomycetes</taxon>
        <taxon>Dothideomycetidae</taxon>
        <taxon>Mycosphaerellales</taxon>
        <taxon>Mycosphaerellaceae</taxon>
        <taxon>Cercospora</taxon>
    </lineage>
</organism>
<sequence>MSNTSADQVTPFYAYSLPASTSFREEEEEELVPDEGGTLVTRESQQRAITTASGHITPYHASTPATLATFYATPCSDASSYQQHDYVEDSESDEEELTLDDDMCTDEAFLLDAFEEQDGDLLLEDDNRSTDKDSLVGTFDEQDGDLLLKDDNRSADKDLLLDSFGEQEGDLLPQTSDTTSSQQLPMSANHTLISAGSV</sequence>